<feature type="domain" description="Glycosyltransferase 2-like" evidence="8">
    <location>
        <begin position="5"/>
        <end position="130"/>
    </location>
</feature>
<evidence type="ECO:0000256" key="5">
    <source>
        <dbReference type="ARBA" id="ARBA00022989"/>
    </source>
</evidence>
<dbReference type="RefSeq" id="WP_379836116.1">
    <property type="nucleotide sequence ID" value="NZ_JBHRYQ010000001.1"/>
</dbReference>
<name>A0ABV7YTN1_9BACT</name>
<feature type="transmembrane region" description="Helical" evidence="7">
    <location>
        <begin position="128"/>
        <end position="149"/>
    </location>
</feature>
<dbReference type="EMBL" id="JBHRYQ010000001">
    <property type="protein sequence ID" value="MFC3810197.1"/>
    <property type="molecule type" value="Genomic_DNA"/>
</dbReference>
<feature type="transmembrane region" description="Helical" evidence="7">
    <location>
        <begin position="260"/>
        <end position="286"/>
    </location>
</feature>
<evidence type="ECO:0000256" key="2">
    <source>
        <dbReference type="ARBA" id="ARBA00022676"/>
    </source>
</evidence>
<evidence type="ECO:0000256" key="7">
    <source>
        <dbReference type="SAM" id="Phobius"/>
    </source>
</evidence>
<feature type="transmembrane region" description="Helical" evidence="7">
    <location>
        <begin position="227"/>
        <end position="248"/>
    </location>
</feature>
<dbReference type="EC" id="2.4.-.-" evidence="9"/>
<proteinExistence type="predicted"/>
<evidence type="ECO:0000259" key="8">
    <source>
        <dbReference type="Pfam" id="PF00535"/>
    </source>
</evidence>
<dbReference type="Pfam" id="PF00535">
    <property type="entry name" value="Glycos_transf_2"/>
    <property type="match status" value="1"/>
</dbReference>
<dbReference type="PANTHER" id="PTHR48090">
    <property type="entry name" value="UNDECAPRENYL-PHOSPHATE 4-DEOXY-4-FORMAMIDO-L-ARABINOSE TRANSFERASE-RELATED"/>
    <property type="match status" value="1"/>
</dbReference>
<evidence type="ECO:0000313" key="9">
    <source>
        <dbReference type="EMBL" id="MFC3810197.1"/>
    </source>
</evidence>
<comment type="caution">
    <text evidence="9">The sequence shown here is derived from an EMBL/GenBank/DDBJ whole genome shotgun (WGS) entry which is preliminary data.</text>
</comment>
<keyword evidence="5 7" id="KW-1133">Transmembrane helix</keyword>
<reference evidence="10" key="1">
    <citation type="journal article" date="2019" name="Int. J. Syst. Evol. Microbiol.">
        <title>The Global Catalogue of Microorganisms (GCM) 10K type strain sequencing project: providing services to taxonomists for standard genome sequencing and annotation.</title>
        <authorList>
            <consortium name="The Broad Institute Genomics Platform"/>
            <consortium name="The Broad Institute Genome Sequencing Center for Infectious Disease"/>
            <person name="Wu L."/>
            <person name="Ma J."/>
        </authorList>
    </citation>
    <scope>NUCLEOTIDE SEQUENCE [LARGE SCALE GENOMIC DNA]</scope>
    <source>
        <strain evidence="10">CECT 7956</strain>
    </source>
</reference>
<sequence length="308" mass="35320">MNIKIITPVFNDWEALKLLMQKTMQVFKDKNHTLSFVVVNDCSSLPYIAEDFRDFDIEVVHLISNLSHQRAIAIGISYVADKEDYDLAVVMDSDGEDQPEHILDLISKSEQEPNKIIFARRSKRSESFLFKLFYAIYKMVFKTLTGNIITFGNFSLIPKAYIKKLAHVSEIWNNYPGGVIRSRLVFDSIPLDRGTRLAGKSKMNFTSLVLHGMSAISVFLDFTAVRILIFASIMIFSSVVGSCIVLYYKFILNQATPGWASSLILAFFIVFLQGFFISLFILFMVLSTRRYNSFIPYLGYKKFIDYID</sequence>
<evidence type="ECO:0000313" key="10">
    <source>
        <dbReference type="Proteomes" id="UP001595616"/>
    </source>
</evidence>
<dbReference type="PANTHER" id="PTHR48090:SF1">
    <property type="entry name" value="PROPHAGE BACTOPRENOL GLUCOSYL TRANSFERASE HOMOLOG"/>
    <property type="match status" value="1"/>
</dbReference>
<dbReference type="Proteomes" id="UP001595616">
    <property type="component" value="Unassembled WGS sequence"/>
</dbReference>
<keyword evidence="6 7" id="KW-0472">Membrane</keyword>
<protein>
    <submittedName>
        <fullName evidence="9">Glycosyltransferase</fullName>
        <ecNumber evidence="9">2.4.-.-</ecNumber>
    </submittedName>
</protein>
<keyword evidence="4 7" id="KW-0812">Transmembrane</keyword>
<comment type="subcellular location">
    <subcellularLocation>
        <location evidence="1">Membrane</location>
        <topology evidence="1">Multi-pass membrane protein</topology>
    </subcellularLocation>
</comment>
<evidence type="ECO:0000256" key="4">
    <source>
        <dbReference type="ARBA" id="ARBA00022692"/>
    </source>
</evidence>
<dbReference type="InterPro" id="IPR001173">
    <property type="entry name" value="Glyco_trans_2-like"/>
</dbReference>
<accession>A0ABV7YTN1</accession>
<evidence type="ECO:0000256" key="1">
    <source>
        <dbReference type="ARBA" id="ARBA00004141"/>
    </source>
</evidence>
<evidence type="ECO:0000256" key="3">
    <source>
        <dbReference type="ARBA" id="ARBA00022679"/>
    </source>
</evidence>
<dbReference type="SUPFAM" id="SSF53448">
    <property type="entry name" value="Nucleotide-diphospho-sugar transferases"/>
    <property type="match status" value="1"/>
</dbReference>
<dbReference type="InterPro" id="IPR050256">
    <property type="entry name" value="Glycosyltransferase_2"/>
</dbReference>
<dbReference type="Gene3D" id="3.90.550.10">
    <property type="entry name" value="Spore Coat Polysaccharide Biosynthesis Protein SpsA, Chain A"/>
    <property type="match status" value="1"/>
</dbReference>
<evidence type="ECO:0000256" key="6">
    <source>
        <dbReference type="ARBA" id="ARBA00023136"/>
    </source>
</evidence>
<gene>
    <name evidence="9" type="ORF">ACFOOI_05995</name>
</gene>
<keyword evidence="2 9" id="KW-0328">Glycosyltransferase</keyword>
<organism evidence="9 10">
    <name type="scientific">Lacihabitans lacunae</name>
    <dbReference type="NCBI Taxonomy" id="1028214"/>
    <lineage>
        <taxon>Bacteria</taxon>
        <taxon>Pseudomonadati</taxon>
        <taxon>Bacteroidota</taxon>
        <taxon>Cytophagia</taxon>
        <taxon>Cytophagales</taxon>
        <taxon>Leadbetterellaceae</taxon>
        <taxon>Lacihabitans</taxon>
    </lineage>
</organism>
<dbReference type="GO" id="GO:0016757">
    <property type="term" value="F:glycosyltransferase activity"/>
    <property type="evidence" value="ECO:0007669"/>
    <property type="project" value="UniProtKB-KW"/>
</dbReference>
<keyword evidence="3 9" id="KW-0808">Transferase</keyword>
<dbReference type="InterPro" id="IPR029044">
    <property type="entry name" value="Nucleotide-diphossugar_trans"/>
</dbReference>
<keyword evidence="10" id="KW-1185">Reference proteome</keyword>